<evidence type="ECO:0008006" key="13">
    <source>
        <dbReference type="Google" id="ProtNLM"/>
    </source>
</evidence>
<feature type="domain" description="Disease resistance protein winged helix" evidence="10">
    <location>
        <begin position="395"/>
        <end position="462"/>
    </location>
</feature>
<organism evidence="11 12">
    <name type="scientific">Dipteronia dyeriana</name>
    <dbReference type="NCBI Taxonomy" id="168575"/>
    <lineage>
        <taxon>Eukaryota</taxon>
        <taxon>Viridiplantae</taxon>
        <taxon>Streptophyta</taxon>
        <taxon>Embryophyta</taxon>
        <taxon>Tracheophyta</taxon>
        <taxon>Spermatophyta</taxon>
        <taxon>Magnoliopsida</taxon>
        <taxon>eudicotyledons</taxon>
        <taxon>Gunneridae</taxon>
        <taxon>Pentapetalae</taxon>
        <taxon>rosids</taxon>
        <taxon>malvids</taxon>
        <taxon>Sapindales</taxon>
        <taxon>Sapindaceae</taxon>
        <taxon>Hippocastanoideae</taxon>
        <taxon>Acereae</taxon>
        <taxon>Dipteronia</taxon>
    </lineage>
</organism>
<evidence type="ECO:0000256" key="6">
    <source>
        <dbReference type="ARBA" id="ARBA00022840"/>
    </source>
</evidence>
<protein>
    <recommendedName>
        <fullName evidence="13">NB-ARC domain-containing protein</fullName>
    </recommendedName>
</protein>
<dbReference type="PRINTS" id="PR00364">
    <property type="entry name" value="DISEASERSIST"/>
</dbReference>
<dbReference type="GO" id="GO:0005524">
    <property type="term" value="F:ATP binding"/>
    <property type="evidence" value="ECO:0007669"/>
    <property type="project" value="UniProtKB-KW"/>
</dbReference>
<dbReference type="InterPro" id="IPR001611">
    <property type="entry name" value="Leu-rich_rpt"/>
</dbReference>
<dbReference type="Gene3D" id="3.80.10.10">
    <property type="entry name" value="Ribonuclease Inhibitor"/>
    <property type="match status" value="2"/>
</dbReference>
<keyword evidence="4" id="KW-0547">Nucleotide-binding</keyword>
<dbReference type="InterPro" id="IPR027417">
    <property type="entry name" value="P-loop_NTPase"/>
</dbReference>
<feature type="domain" description="Disease resistance protein At4g27190-like leucine-rich repeats" evidence="9">
    <location>
        <begin position="803"/>
        <end position="917"/>
    </location>
</feature>
<keyword evidence="5" id="KW-0611">Plant defense</keyword>
<dbReference type="EMBL" id="JANJYI010000008">
    <property type="protein sequence ID" value="KAK2639154.1"/>
    <property type="molecule type" value="Genomic_DNA"/>
</dbReference>
<dbReference type="GO" id="GO:0006952">
    <property type="term" value="P:defense response"/>
    <property type="evidence" value="ECO:0007669"/>
    <property type="project" value="UniProtKB-KW"/>
</dbReference>
<dbReference type="PANTHER" id="PTHR33463:SF187">
    <property type="entry name" value="AND NB-ARC DOMAIN DISEASE RESISTANCE PROTEIN, PUTATIVE-RELATED"/>
    <property type="match status" value="1"/>
</dbReference>
<evidence type="ECO:0000313" key="12">
    <source>
        <dbReference type="Proteomes" id="UP001280121"/>
    </source>
</evidence>
<dbReference type="Gene3D" id="1.10.8.430">
    <property type="entry name" value="Helical domain of apoptotic protease-activating factors"/>
    <property type="match status" value="1"/>
</dbReference>
<dbReference type="SUPFAM" id="SSF52540">
    <property type="entry name" value="P-loop containing nucleoside triphosphate hydrolases"/>
    <property type="match status" value="1"/>
</dbReference>
<dbReference type="Pfam" id="PF13855">
    <property type="entry name" value="LRR_8"/>
    <property type="match status" value="1"/>
</dbReference>
<keyword evidence="12" id="KW-1185">Reference proteome</keyword>
<keyword evidence="7" id="KW-0175">Coiled coil</keyword>
<evidence type="ECO:0000256" key="2">
    <source>
        <dbReference type="ARBA" id="ARBA00022614"/>
    </source>
</evidence>
<feature type="coiled-coil region" evidence="7">
    <location>
        <begin position="24"/>
        <end position="87"/>
    </location>
</feature>
<proteinExistence type="inferred from homology"/>
<gene>
    <name evidence="11" type="ORF">Ddye_026949</name>
</gene>
<dbReference type="PANTHER" id="PTHR33463">
    <property type="entry name" value="NB-ARC DOMAIN-CONTAINING PROTEIN-RELATED"/>
    <property type="match status" value="1"/>
</dbReference>
<dbReference type="Pfam" id="PF23559">
    <property type="entry name" value="WHD_DRP"/>
    <property type="match status" value="1"/>
</dbReference>
<evidence type="ECO:0000313" key="11">
    <source>
        <dbReference type="EMBL" id="KAK2639154.1"/>
    </source>
</evidence>
<dbReference type="SUPFAM" id="SSF52058">
    <property type="entry name" value="L domain-like"/>
    <property type="match status" value="1"/>
</dbReference>
<evidence type="ECO:0000259" key="10">
    <source>
        <dbReference type="Pfam" id="PF23559"/>
    </source>
</evidence>
<dbReference type="FunFam" id="1.10.10.10:FF:000322">
    <property type="entry name" value="Probable disease resistance protein At1g63360"/>
    <property type="match status" value="1"/>
</dbReference>
<evidence type="ECO:0000256" key="5">
    <source>
        <dbReference type="ARBA" id="ARBA00022821"/>
    </source>
</evidence>
<accession>A0AAD9TP41</accession>
<evidence type="ECO:0000256" key="3">
    <source>
        <dbReference type="ARBA" id="ARBA00022737"/>
    </source>
</evidence>
<name>A0AAD9TP41_9ROSI</name>
<keyword evidence="2" id="KW-0433">Leucine-rich repeat</keyword>
<dbReference type="InterPro" id="IPR057135">
    <property type="entry name" value="At4g27190-like_LRR"/>
</dbReference>
<keyword evidence="3" id="KW-0677">Repeat</keyword>
<sequence length="968" mass="111083">MEPGPYLEIINFIGPPICKYWNYHRKLKEGLNILRSKKEDLNSRKEDIQLRLSNELQTIGKQAKQEVENWLKKVERIISEIQSLEDEVSKVNYLSRAFLGKRVYEKIEETLKVHDQGSFSESLVIDAPSNSGMALPTPELVGEASVKEKIQEYLMGDSVCKIGVCGMGGIGKTTIMKHIHNELLRVAKFDKVIWVTVTQEFDVFKLQKQIASALGDDLSKDEDKNIRAAMLSKILESRKRYVLILDDVWKRFFLHDVGIPEPSVSSGCKFVLTTRSIELALYMGCEAIRVAPLSEVDALNLFLNHSGRDVYVPTLESTLKEVLKQCAGLPLAIIIIGSSMRGEHEVRMWKNALNKLKKNAGSAEGMADEVFQRLKFSYDRLPKTKIKHCFLYCALYPEDFEISKEELIEYWIVEGLIEEMDTRQEMYDEGLSILKRLENNCLLESVKEEGCVKLHDLLRDLALHITSSESPRYLVKAGMQLKELPNEQEWKEDVEKVSLMENGIKEISSDVTIPKCRALTTLLLQNNRYLERIHESFFMLMTRLTILDLSYSTKIKALPNSVYELQNLNALLLHYCRSLAYVPSLSKLQGLKKLDLGRTNIKEVPRGMKMLVHLRYLDLNSWRSLREVPAGILRKLSRLQHLKLGSTPNVIVEEVSGLRKLESLEIQFNNLEDYGLCLSLLRGGCLNRYYFRVGYAFMSTYEKFVGFYGLSFCGDSILLPTDIQQVIIVECHEITSLGDHNLTDLRCCHISRCEGIECLVSSSSCNNILQNIQKLVLRDLYNFSVIVRGERDRAAASTLPIPTQPGMFSGLKYFWITGCPKIKKLFWPELVHNLQNLEQIQVVNCEKLVEIIAASDDDEENNKEEGKDFTEFTLPRLREMTFWGLPQLKCICNRRSRMECNSLERIEIVGCPKLKRIPLLLPQTDNEQLLPPVNLRQIEINSKEWWDSLEWDHPNIKNVLEPSLRVVS</sequence>
<dbReference type="InterPro" id="IPR002182">
    <property type="entry name" value="NB-ARC"/>
</dbReference>
<reference evidence="11" key="1">
    <citation type="journal article" date="2023" name="Plant J.">
        <title>Genome sequences and population genomics provide insights into the demographic history, inbreeding, and mutation load of two 'living fossil' tree species of Dipteronia.</title>
        <authorList>
            <person name="Feng Y."/>
            <person name="Comes H.P."/>
            <person name="Chen J."/>
            <person name="Zhu S."/>
            <person name="Lu R."/>
            <person name="Zhang X."/>
            <person name="Li P."/>
            <person name="Qiu J."/>
            <person name="Olsen K.M."/>
            <person name="Qiu Y."/>
        </authorList>
    </citation>
    <scope>NUCLEOTIDE SEQUENCE</scope>
    <source>
        <strain evidence="11">KIB01</strain>
    </source>
</reference>
<dbReference type="AlphaFoldDB" id="A0AAD9TP41"/>
<keyword evidence="6" id="KW-0067">ATP-binding</keyword>
<evidence type="ECO:0000256" key="4">
    <source>
        <dbReference type="ARBA" id="ARBA00022741"/>
    </source>
</evidence>
<dbReference type="InterPro" id="IPR036388">
    <property type="entry name" value="WH-like_DNA-bd_sf"/>
</dbReference>
<feature type="domain" description="NB-ARC" evidence="8">
    <location>
        <begin position="146"/>
        <end position="306"/>
    </location>
</feature>
<evidence type="ECO:0000259" key="9">
    <source>
        <dbReference type="Pfam" id="PF23247"/>
    </source>
</evidence>
<dbReference type="Pfam" id="PF23247">
    <property type="entry name" value="LRR_RPS2"/>
    <property type="match status" value="1"/>
</dbReference>
<dbReference type="InterPro" id="IPR058922">
    <property type="entry name" value="WHD_DRP"/>
</dbReference>
<dbReference type="FunFam" id="3.40.50.300:FF:001091">
    <property type="entry name" value="Probable disease resistance protein At1g61300"/>
    <property type="match status" value="1"/>
</dbReference>
<dbReference type="Proteomes" id="UP001280121">
    <property type="component" value="Unassembled WGS sequence"/>
</dbReference>
<dbReference type="GO" id="GO:0043531">
    <property type="term" value="F:ADP binding"/>
    <property type="evidence" value="ECO:0007669"/>
    <property type="project" value="InterPro"/>
</dbReference>
<evidence type="ECO:0000259" key="8">
    <source>
        <dbReference type="Pfam" id="PF00931"/>
    </source>
</evidence>
<evidence type="ECO:0000256" key="1">
    <source>
        <dbReference type="ARBA" id="ARBA00008894"/>
    </source>
</evidence>
<evidence type="ECO:0000256" key="7">
    <source>
        <dbReference type="SAM" id="Coils"/>
    </source>
</evidence>
<comment type="caution">
    <text evidence="11">The sequence shown here is derived from an EMBL/GenBank/DDBJ whole genome shotgun (WGS) entry which is preliminary data.</text>
</comment>
<dbReference type="Gene3D" id="3.40.50.300">
    <property type="entry name" value="P-loop containing nucleotide triphosphate hydrolases"/>
    <property type="match status" value="1"/>
</dbReference>
<dbReference type="Pfam" id="PF00931">
    <property type="entry name" value="NB-ARC"/>
    <property type="match status" value="1"/>
</dbReference>
<dbReference type="InterPro" id="IPR032675">
    <property type="entry name" value="LRR_dom_sf"/>
</dbReference>
<dbReference type="Gene3D" id="1.10.10.10">
    <property type="entry name" value="Winged helix-like DNA-binding domain superfamily/Winged helix DNA-binding domain"/>
    <property type="match status" value="1"/>
</dbReference>
<dbReference type="InterPro" id="IPR050905">
    <property type="entry name" value="Plant_NBS-LRR"/>
</dbReference>
<comment type="similarity">
    <text evidence="1">Belongs to the disease resistance NB-LRR family.</text>
</comment>
<dbReference type="InterPro" id="IPR042197">
    <property type="entry name" value="Apaf_helical"/>
</dbReference>